<dbReference type="Proteomes" id="UP000019116">
    <property type="component" value="Chromosome 6D"/>
</dbReference>
<dbReference type="GeneID" id="123142279"/>
<dbReference type="Gene3D" id="3.90.1720.10">
    <property type="entry name" value="endopeptidase domain like (from Nostoc punctiforme)"/>
    <property type="match status" value="1"/>
</dbReference>
<reference evidence="2" key="2">
    <citation type="submission" date="2018-10" db="UniProtKB">
        <authorList>
            <consortium name="EnsemblPlants"/>
        </authorList>
    </citation>
    <scope>IDENTIFICATION</scope>
</reference>
<organism evidence="2">
    <name type="scientific">Triticum aestivum</name>
    <name type="common">Wheat</name>
    <dbReference type="NCBI Taxonomy" id="4565"/>
    <lineage>
        <taxon>Eukaryota</taxon>
        <taxon>Viridiplantae</taxon>
        <taxon>Streptophyta</taxon>
        <taxon>Embryophyta</taxon>
        <taxon>Tracheophyta</taxon>
        <taxon>Spermatophyta</taxon>
        <taxon>Magnoliopsida</taxon>
        <taxon>Liliopsida</taxon>
        <taxon>Poales</taxon>
        <taxon>Poaceae</taxon>
        <taxon>BOP clade</taxon>
        <taxon>Pooideae</taxon>
        <taxon>Triticodae</taxon>
        <taxon>Triticeae</taxon>
        <taxon>Triticinae</taxon>
        <taxon>Triticum</taxon>
    </lineage>
</organism>
<evidence type="ECO:0000313" key="2">
    <source>
        <dbReference type="EnsemblPlants" id="TraesCS6D02G405400.1"/>
    </source>
</evidence>
<dbReference type="Pfam" id="PF04970">
    <property type="entry name" value="LRAT"/>
    <property type="match status" value="1"/>
</dbReference>
<dbReference type="Gramene" id="TraesSTA6D03G03794560.1">
    <property type="protein sequence ID" value="TraesSTA6D03G03794560.1"/>
    <property type="gene ID" value="TraesSTA6D03G03794560"/>
</dbReference>
<dbReference type="Gramene" id="TraesCS6D02G405400.1">
    <property type="protein sequence ID" value="TraesCS6D02G405400.1"/>
    <property type="gene ID" value="TraesCS6D02G405400"/>
</dbReference>
<dbReference type="Gramene" id="TraesCS6D03G0928800.1">
    <property type="protein sequence ID" value="TraesCS6D03G0928800.1.CDS"/>
    <property type="gene ID" value="TraesCS6D03G0928800"/>
</dbReference>
<evidence type="ECO:0000259" key="1">
    <source>
        <dbReference type="Pfam" id="PF04970"/>
    </source>
</evidence>
<feature type="domain" description="LRAT" evidence="1">
    <location>
        <begin position="20"/>
        <end position="140"/>
    </location>
</feature>
<accession>A0A3B6QLK5</accession>
<dbReference type="RefSeq" id="XP_044417197.1">
    <property type="nucleotide sequence ID" value="XM_044561262.1"/>
</dbReference>
<name>A0A3B6QLK5_WHEAT</name>
<dbReference type="OMA" id="YRYSASH"/>
<gene>
    <name evidence="2" type="primary">LOC123142279</name>
</gene>
<dbReference type="OrthoDB" id="68610at2759"/>
<proteinExistence type="predicted"/>
<keyword evidence="3" id="KW-1185">Reference proteome</keyword>
<dbReference type="InterPro" id="IPR007053">
    <property type="entry name" value="LRAT_dom"/>
</dbReference>
<sequence>MDRGVTLSSSRIDRCQLRRDHIYTWRKSALNVYSHHGIYESDSKVIHFTMSCSPTQTCWDCAQANRKGGVIITCLDCFLGTGDICLFAYSVPLWFHAMANPGIQVTCSMEPQDPPETVLHRANKLLADGFGMHFALYCKTGHHTKQSVIKLHPAPAILGINYPSRPLGKAVATFALTASLIKSFGKHH</sequence>
<dbReference type="EnsemblPlants" id="TraesCS6D02G405400.1">
    <property type="protein sequence ID" value="TraesCS6D02G405400.1"/>
    <property type="gene ID" value="TraesCS6D02G405400"/>
</dbReference>
<evidence type="ECO:0000313" key="3">
    <source>
        <dbReference type="Proteomes" id="UP000019116"/>
    </source>
</evidence>
<dbReference type="PANTHER" id="PTHR46137">
    <property type="entry name" value="OS05G0310600 PROTEIN"/>
    <property type="match status" value="1"/>
</dbReference>
<dbReference type="Gramene" id="TraesCLE_scaffold_023896_01G000100.1">
    <property type="protein sequence ID" value="TraesCLE_scaffold_023896_01G000100.1"/>
    <property type="gene ID" value="TraesCLE_scaffold_023896_01G000100"/>
</dbReference>
<protein>
    <recommendedName>
        <fullName evidence="1">LRAT domain-containing protein</fullName>
    </recommendedName>
</protein>
<dbReference type="AlphaFoldDB" id="A0A3B6QLK5"/>
<dbReference type="Gramene" id="TraesARI6D03G03757750.1">
    <property type="protein sequence ID" value="TraesARI6D03G03757750.1"/>
    <property type="gene ID" value="TraesARI6D03G03757750"/>
</dbReference>
<reference evidence="2" key="1">
    <citation type="submission" date="2018-08" db="EMBL/GenBank/DDBJ databases">
        <authorList>
            <person name="Rossello M."/>
        </authorList>
    </citation>
    <scope>NUCLEOTIDE SEQUENCE [LARGE SCALE GENOMIC DNA]</scope>
    <source>
        <strain evidence="2">cv. Chinese Spring</strain>
    </source>
</reference>
<dbReference type="STRING" id="4565.A0A3B6QLK5"/>
<dbReference type="PANTHER" id="PTHR46137:SF11">
    <property type="entry name" value="LRAT DOMAIN-CONTAINING PROTEIN"/>
    <property type="match status" value="1"/>
</dbReference>